<accession>A0A974SPA8</accession>
<dbReference type="Gene3D" id="1.10.620.20">
    <property type="entry name" value="Ribonucleotide Reductase, subunit A"/>
    <property type="match status" value="1"/>
</dbReference>
<dbReference type="Proteomes" id="UP000663444">
    <property type="component" value="Chromosome"/>
</dbReference>
<dbReference type="SUPFAM" id="SSF47240">
    <property type="entry name" value="Ferritin-like"/>
    <property type="match status" value="1"/>
</dbReference>
<gene>
    <name evidence="1" type="ORF">IWH25_00955</name>
</gene>
<dbReference type="AlphaFoldDB" id="A0A974SPA8"/>
<protein>
    <submittedName>
        <fullName evidence="1">Diiron oxygenase</fullName>
    </submittedName>
</protein>
<dbReference type="GO" id="GO:0016491">
    <property type="term" value="F:oxidoreductase activity"/>
    <property type="evidence" value="ECO:0007669"/>
    <property type="project" value="InterPro"/>
</dbReference>
<dbReference type="KEGG" id="ares:IWH25_00955"/>
<evidence type="ECO:0000313" key="2">
    <source>
        <dbReference type="Proteomes" id="UP000663444"/>
    </source>
</evidence>
<organism evidence="1 2">
    <name type="scientific">Azospira restricta</name>
    <dbReference type="NCBI Taxonomy" id="404405"/>
    <lineage>
        <taxon>Bacteria</taxon>
        <taxon>Pseudomonadati</taxon>
        <taxon>Pseudomonadota</taxon>
        <taxon>Betaproteobacteria</taxon>
        <taxon>Rhodocyclales</taxon>
        <taxon>Rhodocyclaceae</taxon>
        <taxon>Azospira</taxon>
    </lineage>
</organism>
<evidence type="ECO:0000313" key="1">
    <source>
        <dbReference type="EMBL" id="QRJ63961.1"/>
    </source>
</evidence>
<dbReference type="RefSeq" id="WP_203387492.1">
    <property type="nucleotide sequence ID" value="NZ_CP064781.1"/>
</dbReference>
<dbReference type="EMBL" id="CP064781">
    <property type="protein sequence ID" value="QRJ63961.1"/>
    <property type="molecule type" value="Genomic_DNA"/>
</dbReference>
<proteinExistence type="predicted"/>
<name>A0A974SPA8_9RHOO</name>
<dbReference type="InterPro" id="IPR009078">
    <property type="entry name" value="Ferritin-like_SF"/>
</dbReference>
<reference evidence="1" key="1">
    <citation type="submission" date="2020-11" db="EMBL/GenBank/DDBJ databases">
        <title>Azospira restricta DSM 18626 genome sequence.</title>
        <authorList>
            <person name="Moe W.M."/>
        </authorList>
    </citation>
    <scope>NUCLEOTIDE SEQUENCE</scope>
    <source>
        <strain evidence="1">DSM 18626</strain>
    </source>
</reference>
<keyword evidence="2" id="KW-1185">Reference proteome</keyword>
<sequence length="340" mass="39429">MAKEKFAHLMELPPETAQPNVYPLNWTSKTKRMEEIWDASQREYWDPKKLPWDTFDVSRYSWEQREAIAYWWSILSVFDASAPPVFAAALIKTYEAHEEDPVRRCFFSVTRDEQNHEQMCGMAITKLLDAPSYLEYEPKTEIGKKAKKNVQWLYFNGGRYWEGYKQAVPKYSLAVLFSSFLMGEIAAATIFHQMAAGCTEPVFKEAFRMIGRDEGRHMAICMTMMERDYPKMAAEDKPMITKQIRAGYLFLSGVLFEPPIEFWDIAEDFIPAQREIETVARSAGFFIPEYEAKKENWKNAMLNLKGVLDKYGIPFPAIPEVGITGEEILDIHMEDIIPVF</sequence>
<dbReference type="InterPro" id="IPR012348">
    <property type="entry name" value="RNR-like"/>
</dbReference>